<dbReference type="Proteomes" id="UP000320216">
    <property type="component" value="Chromosome"/>
</dbReference>
<sequence>MPMPRTEIDLRRRRLRSQLLAPQAGTALDVVQRLGALQAQNRASALLAIGVRARDSTIGDVERLFDDGLALRSWTMRGTLHVVATPDLPWMLGLTAARQRAAVAHEARRRGIEGSDFDRAAEIIHRRVVDGGPATRAEAVDALVAAGIDVGDEQAYRYIRDAALRGLVAWGPMRGRQPLLVTVSPAADLDRDEALGRFITTYLAGHGPATVRDFAWWSGLTLTDARRALLVAGSEIERWNDHDDEPLLITASSTDDTTDDDRRTLRSVPAWDEYVLGYRDRSHVLAPEFAPRVSPSGNGVFLPTILSDGAVAGTWSYTLAGGELTVASEPFTGLTASEQRRFASSATQVARFFGLSVA</sequence>
<organism evidence="1 2">
    <name type="scientific">Humibacter ginsenosidimutans</name>
    <dbReference type="NCBI Taxonomy" id="2599293"/>
    <lineage>
        <taxon>Bacteria</taxon>
        <taxon>Bacillati</taxon>
        <taxon>Actinomycetota</taxon>
        <taxon>Actinomycetes</taxon>
        <taxon>Micrococcales</taxon>
        <taxon>Microbacteriaceae</taxon>
        <taxon>Humibacter</taxon>
    </lineage>
</organism>
<reference evidence="1 2" key="1">
    <citation type="submission" date="2019-07" db="EMBL/GenBank/DDBJ databases">
        <title>Full genome sequence of Humibacter sp. WJ7-1.</title>
        <authorList>
            <person name="Im W.-T."/>
        </authorList>
    </citation>
    <scope>NUCLEOTIDE SEQUENCE [LARGE SCALE GENOMIC DNA]</scope>
    <source>
        <strain evidence="1 2">WJ7-1</strain>
    </source>
</reference>
<dbReference type="AlphaFoldDB" id="A0A5B8M1R2"/>
<dbReference type="PANTHER" id="PTHR38479">
    <property type="entry name" value="LMO0824 PROTEIN"/>
    <property type="match status" value="1"/>
</dbReference>
<dbReference type="EMBL" id="CP042305">
    <property type="protein sequence ID" value="QDZ13981.1"/>
    <property type="molecule type" value="Genomic_DNA"/>
</dbReference>
<dbReference type="KEGG" id="huw:FPZ11_03555"/>
<keyword evidence="2" id="KW-1185">Reference proteome</keyword>
<proteinExistence type="predicted"/>
<keyword evidence="1" id="KW-0238">DNA-binding</keyword>
<dbReference type="OrthoDB" id="9148135at2"/>
<evidence type="ECO:0000313" key="1">
    <source>
        <dbReference type="EMBL" id="QDZ13981.1"/>
    </source>
</evidence>
<accession>A0A5B8M1R2</accession>
<name>A0A5B8M1R2_9MICO</name>
<evidence type="ECO:0000313" key="2">
    <source>
        <dbReference type="Proteomes" id="UP000320216"/>
    </source>
</evidence>
<dbReference type="GO" id="GO:0003677">
    <property type="term" value="F:DNA binding"/>
    <property type="evidence" value="ECO:0007669"/>
    <property type="project" value="UniProtKB-KW"/>
</dbReference>
<dbReference type="InterPro" id="IPR009351">
    <property type="entry name" value="AlkZ-like"/>
</dbReference>
<protein>
    <submittedName>
        <fullName evidence="1">Winged helix DNA-binding domain-containing protein</fullName>
    </submittedName>
</protein>
<dbReference type="Pfam" id="PF06224">
    <property type="entry name" value="AlkZ-like"/>
    <property type="match status" value="1"/>
</dbReference>
<gene>
    <name evidence="1" type="ORF">FPZ11_03555</name>
</gene>
<dbReference type="PANTHER" id="PTHR38479:SF2">
    <property type="entry name" value="WINGED HELIX DNA-BINDING DOMAIN-CONTAINING PROTEIN"/>
    <property type="match status" value="1"/>
</dbReference>